<evidence type="ECO:0000313" key="10">
    <source>
        <dbReference type="Proteomes" id="UP001190002"/>
    </source>
</evidence>
<dbReference type="EMBL" id="CAUDKV010000008">
    <property type="protein sequence ID" value="CAJ0871230.1"/>
    <property type="molecule type" value="Genomic_DNA"/>
</dbReference>
<dbReference type="Pfam" id="PF07732">
    <property type="entry name" value="Cu-oxidase_3"/>
    <property type="match status" value="1"/>
</dbReference>
<evidence type="ECO:0000256" key="1">
    <source>
        <dbReference type="ARBA" id="ARBA00004418"/>
    </source>
</evidence>
<dbReference type="Gene3D" id="2.60.40.420">
    <property type="entry name" value="Cupredoxins - blue copper proteins"/>
    <property type="match status" value="2"/>
</dbReference>
<gene>
    <name evidence="8" type="primary">copA_7</name>
    <name evidence="9" type="synonym">copA_3</name>
    <name evidence="9" type="ORF">R77569_02325</name>
    <name evidence="8" type="ORF">R77591_04944</name>
</gene>
<dbReference type="EMBL" id="CATVXE010000045">
    <property type="protein sequence ID" value="CAJ0698214.1"/>
    <property type="molecule type" value="Genomic_DNA"/>
</dbReference>
<name>A0AAD2B4B7_9RALS</name>
<dbReference type="Pfam" id="PF00394">
    <property type="entry name" value="Cu-oxidase"/>
    <property type="match status" value="1"/>
</dbReference>
<dbReference type="InterPro" id="IPR034282">
    <property type="entry name" value="CuRO_2_CopA"/>
</dbReference>
<dbReference type="PANTHER" id="PTHR11709:SF394">
    <property type="entry name" value="FI03373P-RELATED"/>
    <property type="match status" value="1"/>
</dbReference>
<feature type="domain" description="Plastocyanin-like" evidence="7">
    <location>
        <begin position="58"/>
        <end position="168"/>
    </location>
</feature>
<evidence type="ECO:0000259" key="6">
    <source>
        <dbReference type="Pfam" id="PF00394"/>
    </source>
</evidence>
<keyword evidence="4" id="KW-0186">Copper</keyword>
<protein>
    <submittedName>
        <fullName evidence="8">Copper resistance protein A</fullName>
    </submittedName>
</protein>
<feature type="region of interest" description="Disordered" evidence="5">
    <location>
        <begin position="396"/>
        <end position="438"/>
    </location>
</feature>
<dbReference type="GO" id="GO:0042597">
    <property type="term" value="C:periplasmic space"/>
    <property type="evidence" value="ECO:0007669"/>
    <property type="project" value="UniProtKB-SubCell"/>
</dbReference>
<dbReference type="InterPro" id="IPR006376">
    <property type="entry name" value="Cu-R_CopA"/>
</dbReference>
<dbReference type="PROSITE" id="PS51318">
    <property type="entry name" value="TAT"/>
    <property type="match status" value="1"/>
</dbReference>
<reference evidence="8 11" key="1">
    <citation type="submission" date="2023-07" db="EMBL/GenBank/DDBJ databases">
        <authorList>
            <person name="Peeters C."/>
        </authorList>
    </citation>
    <scope>NUCLEOTIDE SEQUENCE</scope>
    <source>
        <strain evidence="9 11">R-77569</strain>
        <strain evidence="8">R-77591</strain>
    </source>
</reference>
<dbReference type="Proteomes" id="UP001190452">
    <property type="component" value="Unassembled WGS sequence"/>
</dbReference>
<sequence>MSDSISLGSVGRRKFLHRMAGTVATAFGGTMAAPIWAQQVQNYPGALTGTDFDLTIGRTLVNFTGRARYAITVNGSIPAPILRWKQGSKVTLRVTNTLDTQTSIHWHGILVPFAMDGVPGVSFPGIPAHQTFIYTFKVRQAGTYWYHSHTRFQEQLGLYGPLVIEPQEPDLVRSDRDYIVMLSDWTDENPDSVFLHLKQSSDFYNFQLPTVADFVDDTRTVGISGALKRRRMWNEMRMNPTDLADVSAATYSYLVNGATPFANWTAIAKAGERVRLRFINGSATTTFDVRIPGLTMRVCAADGQDVEAVDVDEFRIGVAETYDVLVQMPQDAAYTIFAQAMDRSGYARATLAPEPGMRAEVPPMDPKTWLSMADMGMETSGMAMGREQPGTTMRMPNNGSHSAPRHSMPEMSGPVADMQDKQPQSGHEGMASPMPMPPRQKPMISPPMTMSVMQTGPEVDMRSMNPSKSLADPGPRLRDNGRRVLAYADLRTLAPPLTLGPRAAKSSCT</sequence>
<evidence type="ECO:0000313" key="8">
    <source>
        <dbReference type="EMBL" id="CAJ0698214.1"/>
    </source>
</evidence>
<dbReference type="Proteomes" id="UP001190002">
    <property type="component" value="Unassembled WGS sequence"/>
</dbReference>
<evidence type="ECO:0000256" key="5">
    <source>
        <dbReference type="SAM" id="MobiDB-lite"/>
    </source>
</evidence>
<feature type="domain" description="Plastocyanin-like" evidence="6">
    <location>
        <begin position="177"/>
        <end position="350"/>
    </location>
</feature>
<comment type="subcellular location">
    <subcellularLocation>
        <location evidence="1">Periplasm</location>
    </subcellularLocation>
</comment>
<accession>A0AAD2B4B7</accession>
<dbReference type="NCBIfam" id="TIGR01480">
    <property type="entry name" value="copper_res_A"/>
    <property type="match status" value="1"/>
</dbReference>
<dbReference type="InterPro" id="IPR006311">
    <property type="entry name" value="TAT_signal"/>
</dbReference>
<evidence type="ECO:0000313" key="9">
    <source>
        <dbReference type="EMBL" id="CAJ0871230.1"/>
    </source>
</evidence>
<comment type="caution">
    <text evidence="8">The sequence shown here is derived from an EMBL/GenBank/DDBJ whole genome shotgun (WGS) entry which is preliminary data.</text>
</comment>
<dbReference type="InterPro" id="IPR011707">
    <property type="entry name" value="Cu-oxidase-like_N"/>
</dbReference>
<dbReference type="CDD" id="cd13848">
    <property type="entry name" value="CuRO_1_CopA"/>
    <property type="match status" value="1"/>
</dbReference>
<dbReference type="GO" id="GO:0005507">
    <property type="term" value="F:copper ion binding"/>
    <property type="evidence" value="ECO:0007669"/>
    <property type="project" value="InterPro"/>
</dbReference>
<dbReference type="PANTHER" id="PTHR11709">
    <property type="entry name" value="MULTI-COPPER OXIDASE"/>
    <property type="match status" value="1"/>
</dbReference>
<dbReference type="GO" id="GO:0016491">
    <property type="term" value="F:oxidoreductase activity"/>
    <property type="evidence" value="ECO:0007669"/>
    <property type="project" value="UniProtKB-KW"/>
</dbReference>
<evidence type="ECO:0000313" key="11">
    <source>
        <dbReference type="Proteomes" id="UP001190452"/>
    </source>
</evidence>
<keyword evidence="2" id="KW-0479">Metal-binding</keyword>
<keyword evidence="11" id="KW-1185">Reference proteome</keyword>
<proteinExistence type="predicted"/>
<evidence type="ECO:0000256" key="2">
    <source>
        <dbReference type="ARBA" id="ARBA00022723"/>
    </source>
</evidence>
<dbReference type="SUPFAM" id="SSF49503">
    <property type="entry name" value="Cupredoxins"/>
    <property type="match status" value="2"/>
</dbReference>
<evidence type="ECO:0000259" key="7">
    <source>
        <dbReference type="Pfam" id="PF07732"/>
    </source>
</evidence>
<dbReference type="InterPro" id="IPR001117">
    <property type="entry name" value="Cu-oxidase_2nd"/>
</dbReference>
<dbReference type="AlphaFoldDB" id="A0AAD2B4B7"/>
<evidence type="ECO:0000256" key="3">
    <source>
        <dbReference type="ARBA" id="ARBA00023002"/>
    </source>
</evidence>
<organism evidence="8 10">
    <name type="scientific">Ralstonia mannitolilytica</name>
    <dbReference type="NCBI Taxonomy" id="105219"/>
    <lineage>
        <taxon>Bacteria</taxon>
        <taxon>Pseudomonadati</taxon>
        <taxon>Pseudomonadota</taxon>
        <taxon>Betaproteobacteria</taxon>
        <taxon>Burkholderiales</taxon>
        <taxon>Burkholderiaceae</taxon>
        <taxon>Ralstonia</taxon>
    </lineage>
</organism>
<dbReference type="InterPro" id="IPR045087">
    <property type="entry name" value="Cu-oxidase_fam"/>
</dbReference>
<keyword evidence="3" id="KW-0560">Oxidoreductase</keyword>
<dbReference type="InterPro" id="IPR034284">
    <property type="entry name" value="CuRO_1_CopA"/>
</dbReference>
<evidence type="ECO:0000256" key="4">
    <source>
        <dbReference type="ARBA" id="ARBA00023008"/>
    </source>
</evidence>
<dbReference type="KEGG" id="rmn:TK49_16665"/>
<dbReference type="InterPro" id="IPR008972">
    <property type="entry name" value="Cupredoxin"/>
</dbReference>
<dbReference type="CDD" id="cd13874">
    <property type="entry name" value="CuRO_2_CopA"/>
    <property type="match status" value="1"/>
</dbReference>